<name>A0ABQ7TLS4_PHRPL</name>
<dbReference type="PANTHER" id="PTHR45710">
    <property type="entry name" value="C-TYPE LECTIN DOMAIN-CONTAINING PROTEIN 180"/>
    <property type="match status" value="1"/>
</dbReference>
<dbReference type="InterPro" id="IPR016186">
    <property type="entry name" value="C-type_lectin-like/link_sf"/>
</dbReference>
<dbReference type="Pfam" id="PF00059">
    <property type="entry name" value="Lectin_C"/>
    <property type="match status" value="1"/>
</dbReference>
<dbReference type="InterPro" id="IPR001304">
    <property type="entry name" value="C-type_lectin-like"/>
</dbReference>
<keyword evidence="4" id="KW-0430">Lectin</keyword>
<keyword evidence="3" id="KW-0964">Secreted</keyword>
<accession>A0ABQ7TLS4</accession>
<dbReference type="PANTHER" id="PTHR45710:SF35">
    <property type="entry name" value="C-TYPE LECTIN DOMAIN FAMILY 2 MEMBER D"/>
    <property type="match status" value="1"/>
</dbReference>
<gene>
    <name evidence="6" type="ORF">JD844_013435</name>
</gene>
<dbReference type="CDD" id="cd03593">
    <property type="entry name" value="CLECT_NK_receptors_like"/>
    <property type="match status" value="1"/>
</dbReference>
<feature type="domain" description="C-type lectin" evidence="5">
    <location>
        <begin position="40"/>
        <end position="143"/>
    </location>
</feature>
<reference evidence="6 7" key="1">
    <citation type="journal article" date="2022" name="Gigascience">
        <title>A chromosome-level genome assembly and annotation of the desert horned lizard, Phrynosoma platyrhinos, provides insight into chromosomal rearrangements among reptiles.</title>
        <authorList>
            <person name="Koochekian N."/>
            <person name="Ascanio A."/>
            <person name="Farleigh K."/>
            <person name="Card D.C."/>
            <person name="Schield D.R."/>
            <person name="Castoe T.A."/>
            <person name="Jezkova T."/>
        </authorList>
    </citation>
    <scope>NUCLEOTIDE SEQUENCE [LARGE SCALE GENOMIC DNA]</scope>
    <source>
        <strain evidence="6">NK-2021</strain>
    </source>
</reference>
<evidence type="ECO:0000256" key="2">
    <source>
        <dbReference type="ARBA" id="ARBA00004613"/>
    </source>
</evidence>
<dbReference type="Proteomes" id="UP000826234">
    <property type="component" value="Unassembled WGS sequence"/>
</dbReference>
<dbReference type="InterPro" id="IPR016187">
    <property type="entry name" value="CTDL_fold"/>
</dbReference>
<dbReference type="SUPFAM" id="SSF56436">
    <property type="entry name" value="C-type lectin-like"/>
    <property type="match status" value="1"/>
</dbReference>
<dbReference type="SMART" id="SM00034">
    <property type="entry name" value="CLECT"/>
    <property type="match status" value="1"/>
</dbReference>
<dbReference type="InterPro" id="IPR033992">
    <property type="entry name" value="NKR-like_CTLD"/>
</dbReference>
<evidence type="ECO:0000256" key="3">
    <source>
        <dbReference type="ARBA" id="ARBA00022525"/>
    </source>
</evidence>
<dbReference type="InterPro" id="IPR050828">
    <property type="entry name" value="C-type_lectin/matrix_domain"/>
</dbReference>
<keyword evidence="7" id="KW-1185">Reference proteome</keyword>
<organism evidence="6 7">
    <name type="scientific">Phrynosoma platyrhinos</name>
    <name type="common">Desert horned lizard</name>
    <dbReference type="NCBI Taxonomy" id="52577"/>
    <lineage>
        <taxon>Eukaryota</taxon>
        <taxon>Metazoa</taxon>
        <taxon>Chordata</taxon>
        <taxon>Craniata</taxon>
        <taxon>Vertebrata</taxon>
        <taxon>Euteleostomi</taxon>
        <taxon>Lepidosauria</taxon>
        <taxon>Squamata</taxon>
        <taxon>Bifurcata</taxon>
        <taxon>Unidentata</taxon>
        <taxon>Episquamata</taxon>
        <taxon>Toxicofera</taxon>
        <taxon>Iguania</taxon>
        <taxon>Phrynosomatidae</taxon>
        <taxon>Phrynosomatinae</taxon>
        <taxon>Phrynosoma</taxon>
    </lineage>
</organism>
<sequence>MQYKCELLNVFVVLAVRKMQPCPVCPPPIDEACPDGWVGYRGKCYYRSESEMNWSSSEKHCSSVGAYLAVIDSKRDLDFLVDFTRPLHYWIGLSKEAGQMWKWPNGTVLKNQFSVQGEGDCAYINDIGLSSTRCSVDNLFLCSQEDACVRKRKQSMTKRHSL</sequence>
<comment type="subcellular location">
    <subcellularLocation>
        <location evidence="1">Cell membrane</location>
        <topology evidence="1">Single-pass type II membrane protein</topology>
    </subcellularLocation>
    <subcellularLocation>
        <location evidence="2">Secreted</location>
    </subcellularLocation>
</comment>
<evidence type="ECO:0000313" key="6">
    <source>
        <dbReference type="EMBL" id="KAH0630422.1"/>
    </source>
</evidence>
<dbReference type="EMBL" id="JAIPUX010000439">
    <property type="protein sequence ID" value="KAH0630422.1"/>
    <property type="molecule type" value="Genomic_DNA"/>
</dbReference>
<evidence type="ECO:0000313" key="7">
    <source>
        <dbReference type="Proteomes" id="UP000826234"/>
    </source>
</evidence>
<dbReference type="Gene3D" id="3.10.100.10">
    <property type="entry name" value="Mannose-Binding Protein A, subunit A"/>
    <property type="match status" value="1"/>
</dbReference>
<comment type="caution">
    <text evidence="6">The sequence shown here is derived from an EMBL/GenBank/DDBJ whole genome shotgun (WGS) entry which is preliminary data.</text>
</comment>
<proteinExistence type="predicted"/>
<evidence type="ECO:0000259" key="5">
    <source>
        <dbReference type="PROSITE" id="PS50041"/>
    </source>
</evidence>
<dbReference type="PROSITE" id="PS50041">
    <property type="entry name" value="C_TYPE_LECTIN_2"/>
    <property type="match status" value="1"/>
</dbReference>
<protein>
    <recommendedName>
        <fullName evidence="5">C-type lectin domain-containing protein</fullName>
    </recommendedName>
</protein>
<evidence type="ECO:0000256" key="1">
    <source>
        <dbReference type="ARBA" id="ARBA00004401"/>
    </source>
</evidence>
<evidence type="ECO:0000256" key="4">
    <source>
        <dbReference type="ARBA" id="ARBA00022734"/>
    </source>
</evidence>